<dbReference type="PANTHER" id="PTHR43818:SF10">
    <property type="entry name" value="NADH-DEPENDENT DEHYDROGENASE-RELATED"/>
    <property type="match status" value="1"/>
</dbReference>
<dbReference type="Pfam" id="PF01408">
    <property type="entry name" value="GFO_IDH_MocA"/>
    <property type="match status" value="1"/>
</dbReference>
<dbReference type="STRING" id="497964.CfE428DRAFT_0710"/>
<dbReference type="SUPFAM" id="SSF51735">
    <property type="entry name" value="NAD(P)-binding Rossmann-fold domains"/>
    <property type="match status" value="1"/>
</dbReference>
<comment type="caution">
    <text evidence="3">The sequence shown here is derived from an EMBL/GenBank/DDBJ whole genome shotgun (WGS) entry which is preliminary data.</text>
</comment>
<dbReference type="Proteomes" id="UP000005824">
    <property type="component" value="Unassembled WGS sequence"/>
</dbReference>
<evidence type="ECO:0000259" key="1">
    <source>
        <dbReference type="Pfam" id="PF01408"/>
    </source>
</evidence>
<dbReference type="eggNOG" id="COG0673">
    <property type="taxonomic scope" value="Bacteria"/>
</dbReference>
<dbReference type="InterPro" id="IPR019546">
    <property type="entry name" value="TAT_signal_bac_arc"/>
</dbReference>
<evidence type="ECO:0000313" key="4">
    <source>
        <dbReference type="Proteomes" id="UP000005824"/>
    </source>
</evidence>
<dbReference type="InParanoid" id="B4CVM3"/>
<accession>B4CVM3</accession>
<feature type="domain" description="Gfo/Idh/MocA-like oxidoreductase bacterial type C-terminal" evidence="2">
    <location>
        <begin position="269"/>
        <end position="327"/>
    </location>
</feature>
<sequence precursor="true">MTAPTVSRRRFLKQTAGLAAATAFGPNLLLRGADSASKRLNIAVIGANGKGQVDTGMVCLDHNIVALVDIDSERLEGATKAWAKKFTTAGLPVPQAPKGYADFRKMFDEMAKNIDAVIVSTPDHTHYPAAMWALKHGKPVCVQKPLCNTIWEIRDLHRAAKEAGVLTQMGNQGRTMDGQRLAKEWIDQGAIGTLKEIRLWTDRPLWPQGPLTKTHPACPPNVNWDLWLSTEADEPYFEYAVPENAAAQTKLAAEEGKKRKRSSGPHPWNWRGWWQYGSGALGDMGCHIMDASFSILGQQIPVKIEVESSPVTLLNAPVWTRLKYHFAPTDKHPALIVSWHDGTLDDGTPNKPERDPRLPKEVFDKAHSGMMFIGTEGIVFEPDAYCKNPVIYSEERFADVKKEMESGKIKKTETRSAFPENPQGEWAHCITSGGTPSSNFDYAAPLAEFVSLGNLAIRSGQAIEWDAKAAKVTNVEAANRFVKRAAYRKGWV</sequence>
<evidence type="ECO:0000259" key="2">
    <source>
        <dbReference type="Pfam" id="PF19051"/>
    </source>
</evidence>
<dbReference type="EMBL" id="ABVL01000002">
    <property type="protein sequence ID" value="EDY21465.1"/>
    <property type="molecule type" value="Genomic_DNA"/>
</dbReference>
<dbReference type="InterPro" id="IPR000683">
    <property type="entry name" value="Gfo/Idh/MocA-like_OxRdtase_N"/>
</dbReference>
<dbReference type="GO" id="GO:0000166">
    <property type="term" value="F:nucleotide binding"/>
    <property type="evidence" value="ECO:0007669"/>
    <property type="project" value="InterPro"/>
</dbReference>
<dbReference type="PANTHER" id="PTHR43818">
    <property type="entry name" value="BCDNA.GH03377"/>
    <property type="match status" value="1"/>
</dbReference>
<name>B4CVM3_9BACT</name>
<gene>
    <name evidence="3" type="ORF">CfE428DRAFT_0710</name>
</gene>
<dbReference type="Gene3D" id="3.30.360.10">
    <property type="entry name" value="Dihydrodipicolinate Reductase, domain 2"/>
    <property type="match status" value="1"/>
</dbReference>
<dbReference type="InterPro" id="IPR050463">
    <property type="entry name" value="Gfo/Idh/MocA_oxidrdct_glycsds"/>
</dbReference>
<evidence type="ECO:0000313" key="3">
    <source>
        <dbReference type="EMBL" id="EDY21465.1"/>
    </source>
</evidence>
<feature type="domain" description="Gfo/Idh/MocA-like oxidoreductase N-terminal" evidence="1">
    <location>
        <begin position="40"/>
        <end position="170"/>
    </location>
</feature>
<dbReference type="SUPFAM" id="SSF55347">
    <property type="entry name" value="Glyceraldehyde-3-phosphate dehydrogenase-like, C-terminal domain"/>
    <property type="match status" value="1"/>
</dbReference>
<reference evidence="3 4" key="1">
    <citation type="journal article" date="2011" name="J. Bacteriol.">
        <title>Genome sequence of Chthoniobacter flavus Ellin428, an aerobic heterotrophic soil bacterium.</title>
        <authorList>
            <person name="Kant R."/>
            <person name="van Passel M.W."/>
            <person name="Palva A."/>
            <person name="Lucas S."/>
            <person name="Lapidus A."/>
            <person name="Glavina Del Rio T."/>
            <person name="Dalin E."/>
            <person name="Tice H."/>
            <person name="Bruce D."/>
            <person name="Goodwin L."/>
            <person name="Pitluck S."/>
            <person name="Larimer F.W."/>
            <person name="Land M.L."/>
            <person name="Hauser L."/>
            <person name="Sangwan P."/>
            <person name="de Vos W.M."/>
            <person name="Janssen P.H."/>
            <person name="Smidt H."/>
        </authorList>
    </citation>
    <scope>NUCLEOTIDE SEQUENCE [LARGE SCALE GENOMIC DNA]</scope>
    <source>
        <strain evidence="3 4">Ellin428</strain>
    </source>
</reference>
<dbReference type="AlphaFoldDB" id="B4CVM3"/>
<dbReference type="PROSITE" id="PS51318">
    <property type="entry name" value="TAT"/>
    <property type="match status" value="1"/>
</dbReference>
<organism evidence="3 4">
    <name type="scientific">Chthoniobacter flavus Ellin428</name>
    <dbReference type="NCBI Taxonomy" id="497964"/>
    <lineage>
        <taxon>Bacteria</taxon>
        <taxon>Pseudomonadati</taxon>
        <taxon>Verrucomicrobiota</taxon>
        <taxon>Spartobacteria</taxon>
        <taxon>Chthoniobacterales</taxon>
        <taxon>Chthoniobacteraceae</taxon>
        <taxon>Chthoniobacter</taxon>
    </lineage>
</organism>
<dbReference type="Gene3D" id="3.40.50.720">
    <property type="entry name" value="NAD(P)-binding Rossmann-like Domain"/>
    <property type="match status" value="1"/>
</dbReference>
<dbReference type="InterPro" id="IPR043906">
    <property type="entry name" value="Gfo/Idh/MocA_OxRdtase_bact_C"/>
</dbReference>
<dbReference type="NCBIfam" id="TIGR01409">
    <property type="entry name" value="TAT_signal_seq"/>
    <property type="match status" value="1"/>
</dbReference>
<dbReference type="Pfam" id="PF19051">
    <property type="entry name" value="GFO_IDH_MocA_C2"/>
    <property type="match status" value="1"/>
</dbReference>
<proteinExistence type="predicted"/>
<protein>
    <submittedName>
        <fullName evidence="3">Oxidoreductase domain protein</fullName>
    </submittedName>
</protein>
<dbReference type="InterPro" id="IPR036291">
    <property type="entry name" value="NAD(P)-bd_dom_sf"/>
</dbReference>
<keyword evidence="4" id="KW-1185">Reference proteome</keyword>
<dbReference type="InterPro" id="IPR006311">
    <property type="entry name" value="TAT_signal"/>
</dbReference>
<dbReference type="RefSeq" id="WP_006978037.1">
    <property type="nucleotide sequence ID" value="NZ_ABVL01000002.1"/>
</dbReference>